<evidence type="ECO:0000256" key="4">
    <source>
        <dbReference type="ARBA" id="ARBA00023136"/>
    </source>
</evidence>
<feature type="transmembrane region" description="Helical" evidence="5">
    <location>
        <begin position="165"/>
        <end position="186"/>
    </location>
</feature>
<dbReference type="InterPro" id="IPR052954">
    <property type="entry name" value="GPCR-Ligand_Int"/>
</dbReference>
<keyword evidence="4 5" id="KW-0472">Membrane</keyword>
<dbReference type="PANTHER" id="PTHR46641:SF18">
    <property type="entry name" value="G-PROTEIN COUPLED RECEPTORS FAMILY 1 PROFILE DOMAIN-CONTAINING PROTEIN"/>
    <property type="match status" value="1"/>
</dbReference>
<evidence type="ECO:0000313" key="7">
    <source>
        <dbReference type="EMBL" id="CAL1534039.1"/>
    </source>
</evidence>
<evidence type="ECO:0000256" key="5">
    <source>
        <dbReference type="SAM" id="Phobius"/>
    </source>
</evidence>
<dbReference type="Gene3D" id="1.20.1070.10">
    <property type="entry name" value="Rhodopsin 7-helix transmembrane proteins"/>
    <property type="match status" value="1"/>
</dbReference>
<feature type="non-terminal residue" evidence="7">
    <location>
        <position position="1"/>
    </location>
</feature>
<reference evidence="7 8" key="1">
    <citation type="submission" date="2024-04" db="EMBL/GenBank/DDBJ databases">
        <authorList>
            <consortium name="Genoscope - CEA"/>
            <person name="William W."/>
        </authorList>
    </citation>
    <scope>NUCLEOTIDE SEQUENCE [LARGE SCALE GENOMIC DNA]</scope>
</reference>
<sequence length="307" mass="34925">NLLNILVFWRQGFKDGVNISMTTIACWDLLKCGTGLIHRMYGPVGLVSTAAGISWQNVTASFGGYTPIFAGYVSYALTTYVSIEWCLCVSQPYTVKALFTPRFTLCAVSTISIVVFGAYVVIYFIHEVTFVFSPNLNTTVAIYRYTSFFYANQAIVMVYYKYAGILLPFASFTVLCLCSATTVYQLRKSSTLLLKHKGITRNSKFSRKIKSGISHREKQVVKMLLAVVMVNIGNLFPRIVFYVAQLVEPELYLLRRYHNMFYSVALWLFVLDFLKASINFFLFLSMGSLFRIKFYTMFGSWGRPGKI</sequence>
<evidence type="ECO:0000313" key="8">
    <source>
        <dbReference type="Proteomes" id="UP001497497"/>
    </source>
</evidence>
<comment type="caution">
    <text evidence="7">The sequence shown here is derived from an EMBL/GenBank/DDBJ whole genome shotgun (WGS) entry which is preliminary data.</text>
</comment>
<evidence type="ECO:0000256" key="2">
    <source>
        <dbReference type="ARBA" id="ARBA00022692"/>
    </source>
</evidence>
<name>A0AAV2HN94_LYMST</name>
<evidence type="ECO:0000256" key="1">
    <source>
        <dbReference type="ARBA" id="ARBA00004370"/>
    </source>
</evidence>
<evidence type="ECO:0000256" key="3">
    <source>
        <dbReference type="ARBA" id="ARBA00022989"/>
    </source>
</evidence>
<dbReference type="EMBL" id="CAXITT010000159">
    <property type="protein sequence ID" value="CAL1534039.1"/>
    <property type="molecule type" value="Genomic_DNA"/>
</dbReference>
<keyword evidence="3 5" id="KW-1133">Transmembrane helix</keyword>
<feature type="transmembrane region" description="Helical" evidence="5">
    <location>
        <begin position="264"/>
        <end position="284"/>
    </location>
</feature>
<feature type="domain" description="G-protein coupled receptors family 1 profile" evidence="6">
    <location>
        <begin position="1"/>
        <end position="283"/>
    </location>
</feature>
<dbReference type="PROSITE" id="PS50262">
    <property type="entry name" value="G_PROTEIN_RECEP_F1_2"/>
    <property type="match status" value="1"/>
</dbReference>
<dbReference type="GO" id="GO:0016020">
    <property type="term" value="C:membrane"/>
    <property type="evidence" value="ECO:0007669"/>
    <property type="project" value="UniProtKB-SubCell"/>
</dbReference>
<accession>A0AAV2HN94</accession>
<protein>
    <recommendedName>
        <fullName evidence="6">G-protein coupled receptors family 1 profile domain-containing protein</fullName>
    </recommendedName>
</protein>
<feature type="transmembrane region" description="Helical" evidence="5">
    <location>
        <begin position="223"/>
        <end position="244"/>
    </location>
</feature>
<dbReference type="AlphaFoldDB" id="A0AAV2HN94"/>
<dbReference type="PANTHER" id="PTHR46641">
    <property type="entry name" value="FMRFAMIDE RECEPTOR-RELATED"/>
    <property type="match status" value="1"/>
</dbReference>
<proteinExistence type="predicted"/>
<keyword evidence="8" id="KW-1185">Reference proteome</keyword>
<keyword evidence="2 5" id="KW-0812">Transmembrane</keyword>
<dbReference type="Proteomes" id="UP001497497">
    <property type="component" value="Unassembled WGS sequence"/>
</dbReference>
<comment type="subcellular location">
    <subcellularLocation>
        <location evidence="1">Membrane</location>
    </subcellularLocation>
</comment>
<organism evidence="7 8">
    <name type="scientific">Lymnaea stagnalis</name>
    <name type="common">Great pond snail</name>
    <name type="synonym">Helix stagnalis</name>
    <dbReference type="NCBI Taxonomy" id="6523"/>
    <lineage>
        <taxon>Eukaryota</taxon>
        <taxon>Metazoa</taxon>
        <taxon>Spiralia</taxon>
        <taxon>Lophotrochozoa</taxon>
        <taxon>Mollusca</taxon>
        <taxon>Gastropoda</taxon>
        <taxon>Heterobranchia</taxon>
        <taxon>Euthyneura</taxon>
        <taxon>Panpulmonata</taxon>
        <taxon>Hygrophila</taxon>
        <taxon>Lymnaeoidea</taxon>
        <taxon>Lymnaeidae</taxon>
        <taxon>Lymnaea</taxon>
    </lineage>
</organism>
<evidence type="ECO:0000259" key="6">
    <source>
        <dbReference type="PROSITE" id="PS50262"/>
    </source>
</evidence>
<dbReference type="InterPro" id="IPR017452">
    <property type="entry name" value="GPCR_Rhodpsn_7TM"/>
</dbReference>
<feature type="transmembrane region" description="Helical" evidence="5">
    <location>
        <begin position="103"/>
        <end position="125"/>
    </location>
</feature>
<dbReference type="SUPFAM" id="SSF81321">
    <property type="entry name" value="Family A G protein-coupled receptor-like"/>
    <property type="match status" value="1"/>
</dbReference>
<gene>
    <name evidence="7" type="ORF">GSLYS_00007999001</name>
</gene>